<keyword evidence="5 6" id="KW-0472">Membrane</keyword>
<evidence type="ECO:0000256" key="1">
    <source>
        <dbReference type="ARBA" id="ARBA00004141"/>
    </source>
</evidence>
<feature type="transmembrane region" description="Helical" evidence="6">
    <location>
        <begin position="158"/>
        <end position="177"/>
    </location>
</feature>
<comment type="subcellular location">
    <subcellularLocation>
        <location evidence="1">Membrane</location>
        <topology evidence="1">Multi-pass membrane protein</topology>
    </subcellularLocation>
</comment>
<dbReference type="Proteomes" id="UP000192610">
    <property type="component" value="Unassembled WGS sequence"/>
</dbReference>
<sequence length="264" mass="30114">MQELFTVDAFISLLTLTILEIVLGIDNVIFVSILMGRLQKKEQLKARRIWMFAGIAVRICLLMGIGWLVKNGDAELFGFNFRGHHYPFNLRNVIMLAGGLFLLYKTVKEIHHKLEGDEGMYESKNSKSSFGAIIAQIIIIDMVFSFDSIITAVGLAQHVPIMIVAVIIAMIIMFFFSDKIATFIHKHPTLKMLALAFLLMVGFSLFFEGLEPLHKSHIDKSYIYVAMAFSFGVEMLNMWMFKRAKKQKVELNEPIVKKEEQNTV</sequence>
<comment type="similarity">
    <text evidence="2">Belongs to the TerC family.</text>
</comment>
<dbReference type="RefSeq" id="WP_081201168.1">
    <property type="nucleotide sequence ID" value="NZ_FOCZ01000002.1"/>
</dbReference>
<dbReference type="PANTHER" id="PTHR30238:SF4">
    <property type="entry name" value="SLL1022 PROTEIN"/>
    <property type="match status" value="1"/>
</dbReference>
<name>A0A1V9EM88_9BACT</name>
<feature type="transmembrane region" description="Helical" evidence="6">
    <location>
        <begin position="128"/>
        <end position="146"/>
    </location>
</feature>
<keyword evidence="4 6" id="KW-1133">Transmembrane helix</keyword>
<dbReference type="PANTHER" id="PTHR30238">
    <property type="entry name" value="MEMBRANE BOUND PREDICTED REDOX MODULATOR"/>
    <property type="match status" value="1"/>
</dbReference>
<organism evidence="7 8">
    <name type="scientific">Niastella yeongjuensis</name>
    <dbReference type="NCBI Taxonomy" id="354355"/>
    <lineage>
        <taxon>Bacteria</taxon>
        <taxon>Pseudomonadati</taxon>
        <taxon>Bacteroidota</taxon>
        <taxon>Chitinophagia</taxon>
        <taxon>Chitinophagales</taxon>
        <taxon>Chitinophagaceae</taxon>
        <taxon>Niastella</taxon>
    </lineage>
</organism>
<evidence type="ECO:0000256" key="4">
    <source>
        <dbReference type="ARBA" id="ARBA00022989"/>
    </source>
</evidence>
<reference evidence="8" key="1">
    <citation type="submission" date="2016-04" db="EMBL/GenBank/DDBJ databases">
        <authorList>
            <person name="Chen L."/>
            <person name="Zhuang W."/>
            <person name="Wang G."/>
        </authorList>
    </citation>
    <scope>NUCLEOTIDE SEQUENCE [LARGE SCALE GENOMIC DNA]</scope>
    <source>
        <strain evidence="8">17621</strain>
    </source>
</reference>
<keyword evidence="8" id="KW-1185">Reference proteome</keyword>
<proteinExistence type="inferred from homology"/>
<keyword evidence="3 6" id="KW-0812">Transmembrane</keyword>
<gene>
    <name evidence="7" type="ORF">A4H97_06550</name>
</gene>
<protein>
    <recommendedName>
        <fullName evidence="9">Tellurium resistance protein TerC</fullName>
    </recommendedName>
</protein>
<evidence type="ECO:0008006" key="9">
    <source>
        <dbReference type="Google" id="ProtNLM"/>
    </source>
</evidence>
<feature type="transmembrane region" description="Helical" evidence="6">
    <location>
        <begin position="189"/>
        <end position="210"/>
    </location>
</feature>
<evidence type="ECO:0000313" key="8">
    <source>
        <dbReference type="Proteomes" id="UP000192610"/>
    </source>
</evidence>
<dbReference type="AlphaFoldDB" id="A0A1V9EM88"/>
<evidence type="ECO:0000256" key="2">
    <source>
        <dbReference type="ARBA" id="ARBA00007511"/>
    </source>
</evidence>
<dbReference type="InterPro" id="IPR005496">
    <property type="entry name" value="Integral_membrane_TerC"/>
</dbReference>
<evidence type="ECO:0000256" key="3">
    <source>
        <dbReference type="ARBA" id="ARBA00022692"/>
    </source>
</evidence>
<feature type="transmembrane region" description="Helical" evidence="6">
    <location>
        <begin position="49"/>
        <end position="69"/>
    </location>
</feature>
<dbReference type="EMBL" id="LVXG01000023">
    <property type="protein sequence ID" value="OQP47162.1"/>
    <property type="molecule type" value="Genomic_DNA"/>
</dbReference>
<dbReference type="Pfam" id="PF03741">
    <property type="entry name" value="TerC"/>
    <property type="match status" value="1"/>
</dbReference>
<comment type="caution">
    <text evidence="7">The sequence shown here is derived from an EMBL/GenBank/DDBJ whole genome shotgun (WGS) entry which is preliminary data.</text>
</comment>
<dbReference type="OrthoDB" id="9805314at2"/>
<dbReference type="STRING" id="354355.SAMN05660816_01336"/>
<evidence type="ECO:0000313" key="7">
    <source>
        <dbReference type="EMBL" id="OQP47162.1"/>
    </source>
</evidence>
<evidence type="ECO:0000256" key="5">
    <source>
        <dbReference type="ARBA" id="ARBA00023136"/>
    </source>
</evidence>
<accession>A0A1V9EM88</accession>
<feature type="transmembrane region" description="Helical" evidence="6">
    <location>
        <begin position="222"/>
        <end position="241"/>
    </location>
</feature>
<dbReference type="GO" id="GO:0016020">
    <property type="term" value="C:membrane"/>
    <property type="evidence" value="ECO:0007669"/>
    <property type="project" value="UniProtKB-SubCell"/>
</dbReference>
<evidence type="ECO:0000256" key="6">
    <source>
        <dbReference type="SAM" id="Phobius"/>
    </source>
</evidence>
<feature type="transmembrane region" description="Helical" evidence="6">
    <location>
        <begin position="89"/>
        <end position="107"/>
    </location>
</feature>
<feature type="transmembrane region" description="Helical" evidence="6">
    <location>
        <begin position="12"/>
        <end position="37"/>
    </location>
</feature>